<dbReference type="EMBL" id="ML737588">
    <property type="protein sequence ID" value="KAE8368109.1"/>
    <property type="molecule type" value="Genomic_DNA"/>
</dbReference>
<evidence type="ECO:0000313" key="1">
    <source>
        <dbReference type="EMBL" id="KAE8368109.1"/>
    </source>
</evidence>
<accession>A0A5N7AGA6</accession>
<dbReference type="GeneID" id="43650163"/>
<dbReference type="PANTHER" id="PTHR37015">
    <property type="entry name" value="REVERSE TRANSCRIPTASE DOMAIN-CONTAINING PROTEIN"/>
    <property type="match status" value="1"/>
</dbReference>
<dbReference type="PANTHER" id="PTHR37015:SF1">
    <property type="entry name" value="REVERSE TRANSCRIPTASE DOMAIN-CONTAINING PROTEIN"/>
    <property type="match status" value="1"/>
</dbReference>
<gene>
    <name evidence="1" type="ORF">BDV27DRAFT_122809</name>
</gene>
<name>A0A5N7AGA6_9EURO</name>
<sequence>MHTFMSFEEFTQYRESRSKNLQLLYEDLMTVPYTKSIQGTQDCRDALNAVSGQFHLSDQNPEMKWILQLYSDDVLKRFGGMTLVEKRFLPVGILAMMKEKRVKWNMVL</sequence>
<protein>
    <submittedName>
        <fullName evidence="1">Uncharacterized protein</fullName>
    </submittedName>
</protein>
<proteinExistence type="predicted"/>
<dbReference type="AlphaFoldDB" id="A0A5N7AGA6"/>
<organism evidence="1 2">
    <name type="scientific">Aspergillus caelatus</name>
    <dbReference type="NCBI Taxonomy" id="61420"/>
    <lineage>
        <taxon>Eukaryota</taxon>
        <taxon>Fungi</taxon>
        <taxon>Dikarya</taxon>
        <taxon>Ascomycota</taxon>
        <taxon>Pezizomycotina</taxon>
        <taxon>Eurotiomycetes</taxon>
        <taxon>Eurotiomycetidae</taxon>
        <taxon>Eurotiales</taxon>
        <taxon>Aspergillaceae</taxon>
        <taxon>Aspergillus</taxon>
        <taxon>Aspergillus subgen. Circumdati</taxon>
    </lineage>
</organism>
<evidence type="ECO:0000313" key="2">
    <source>
        <dbReference type="Proteomes" id="UP000326268"/>
    </source>
</evidence>
<keyword evidence="2" id="KW-1185">Reference proteome</keyword>
<dbReference type="Proteomes" id="UP000326268">
    <property type="component" value="Unassembled WGS sequence"/>
</dbReference>
<dbReference type="RefSeq" id="XP_031931190.1">
    <property type="nucleotide sequence ID" value="XM_032065717.1"/>
</dbReference>
<reference evidence="1 2" key="1">
    <citation type="submission" date="2019-04" db="EMBL/GenBank/DDBJ databases">
        <title>Friends and foes A comparative genomics studyof 23 Aspergillus species from section Flavi.</title>
        <authorList>
            <consortium name="DOE Joint Genome Institute"/>
            <person name="Kjaerbolling I."/>
            <person name="Vesth T."/>
            <person name="Frisvad J.C."/>
            <person name="Nybo J.L."/>
            <person name="Theobald S."/>
            <person name="Kildgaard S."/>
            <person name="Isbrandt T."/>
            <person name="Kuo A."/>
            <person name="Sato A."/>
            <person name="Lyhne E.K."/>
            <person name="Kogle M.E."/>
            <person name="Wiebenga A."/>
            <person name="Kun R.S."/>
            <person name="Lubbers R.J."/>
            <person name="Makela M.R."/>
            <person name="Barry K."/>
            <person name="Chovatia M."/>
            <person name="Clum A."/>
            <person name="Daum C."/>
            <person name="Haridas S."/>
            <person name="He G."/>
            <person name="LaButti K."/>
            <person name="Lipzen A."/>
            <person name="Mondo S."/>
            <person name="Riley R."/>
            <person name="Salamov A."/>
            <person name="Simmons B.A."/>
            <person name="Magnuson J.K."/>
            <person name="Henrissat B."/>
            <person name="Mortensen U.H."/>
            <person name="Larsen T.O."/>
            <person name="Devries R.P."/>
            <person name="Grigoriev I.V."/>
            <person name="Machida M."/>
            <person name="Baker S.E."/>
            <person name="Andersen M.R."/>
        </authorList>
    </citation>
    <scope>NUCLEOTIDE SEQUENCE [LARGE SCALE GENOMIC DNA]</scope>
    <source>
        <strain evidence="1 2">CBS 763.97</strain>
    </source>
</reference>
<dbReference type="OrthoDB" id="74545at2759"/>